<dbReference type="PANTHER" id="PTHR24095:SF14">
    <property type="entry name" value="ACETYL-COENZYME A SYNTHETASE 1"/>
    <property type="match status" value="1"/>
</dbReference>
<dbReference type="Pfam" id="PF00501">
    <property type="entry name" value="AMP-binding"/>
    <property type="match status" value="1"/>
</dbReference>
<dbReference type="RefSeq" id="WP_369127330.1">
    <property type="nucleotide sequence ID" value="NZ_BAABAZ010000005.1"/>
</dbReference>
<dbReference type="InterPro" id="IPR042099">
    <property type="entry name" value="ANL_N_sf"/>
</dbReference>
<organism evidence="3 4">
    <name type="scientific">Brevibacterium daeguense</name>
    <dbReference type="NCBI Taxonomy" id="909936"/>
    <lineage>
        <taxon>Bacteria</taxon>
        <taxon>Bacillati</taxon>
        <taxon>Actinomycetota</taxon>
        <taxon>Actinomycetes</taxon>
        <taxon>Micrococcales</taxon>
        <taxon>Brevibacteriaceae</taxon>
        <taxon>Brevibacterium</taxon>
    </lineage>
</organism>
<keyword evidence="1" id="KW-0007">Acetylation</keyword>
<dbReference type="InterPro" id="IPR000873">
    <property type="entry name" value="AMP-dep_synth/lig_dom"/>
</dbReference>
<dbReference type="PANTHER" id="PTHR24095">
    <property type="entry name" value="ACETYL-COENZYME A SYNTHETASE"/>
    <property type="match status" value="1"/>
</dbReference>
<dbReference type="Gene3D" id="3.40.50.12780">
    <property type="entry name" value="N-terminal domain of ligase-like"/>
    <property type="match status" value="1"/>
</dbReference>
<name>A0ABP8EJC5_9MICO</name>
<dbReference type="Proteomes" id="UP001501586">
    <property type="component" value="Unassembled WGS sequence"/>
</dbReference>
<evidence type="ECO:0000256" key="1">
    <source>
        <dbReference type="ARBA" id="ARBA00022990"/>
    </source>
</evidence>
<accession>A0ABP8EJC5</accession>
<proteinExistence type="predicted"/>
<comment type="caution">
    <text evidence="3">The sequence shown here is derived from an EMBL/GenBank/DDBJ whole genome shotgun (WGS) entry which is preliminary data.</text>
</comment>
<dbReference type="EMBL" id="BAABAZ010000005">
    <property type="protein sequence ID" value="GAA4283990.1"/>
    <property type="molecule type" value="Genomic_DNA"/>
</dbReference>
<evidence type="ECO:0000313" key="3">
    <source>
        <dbReference type="EMBL" id="GAA4283990.1"/>
    </source>
</evidence>
<dbReference type="SUPFAM" id="SSF56801">
    <property type="entry name" value="Acetyl-CoA synthetase-like"/>
    <property type="match status" value="1"/>
</dbReference>
<feature type="domain" description="AMP-dependent synthetase/ligase" evidence="2">
    <location>
        <begin position="6"/>
        <end position="70"/>
    </location>
</feature>
<gene>
    <name evidence="3" type="ORF">GCM10022261_15210</name>
</gene>
<reference evidence="4" key="1">
    <citation type="journal article" date="2019" name="Int. J. Syst. Evol. Microbiol.">
        <title>The Global Catalogue of Microorganisms (GCM) 10K type strain sequencing project: providing services to taxonomists for standard genome sequencing and annotation.</title>
        <authorList>
            <consortium name="The Broad Institute Genomics Platform"/>
            <consortium name="The Broad Institute Genome Sequencing Center for Infectious Disease"/>
            <person name="Wu L."/>
            <person name="Ma J."/>
        </authorList>
    </citation>
    <scope>NUCLEOTIDE SEQUENCE [LARGE SCALE GENOMIC DNA]</scope>
    <source>
        <strain evidence="4">JCM 17458</strain>
    </source>
</reference>
<sequence>MENGRGNTVAYCWEGEPADQRLTITYADLRSRVVKAANAFGSLGIGKWTEVAVYMGMIPESPVTTLALARPVPRSPLSSVASARTPWGTEWRRWNANSRQYARGVRRGLDETSTQV</sequence>
<keyword evidence="4" id="KW-1185">Reference proteome</keyword>
<evidence type="ECO:0000259" key="2">
    <source>
        <dbReference type="Pfam" id="PF00501"/>
    </source>
</evidence>
<protein>
    <recommendedName>
        <fullName evidence="2">AMP-dependent synthetase/ligase domain-containing protein</fullName>
    </recommendedName>
</protein>
<evidence type="ECO:0000313" key="4">
    <source>
        <dbReference type="Proteomes" id="UP001501586"/>
    </source>
</evidence>